<name>A0ABT3PIW8_9BACT</name>
<dbReference type="Pfam" id="PF00072">
    <property type="entry name" value="Response_reg"/>
    <property type="match status" value="1"/>
</dbReference>
<accession>A0ABT3PIW8</accession>
<reference evidence="10 11" key="1">
    <citation type="submission" date="2021-03" db="EMBL/GenBank/DDBJ databases">
        <title>Aliifodinibius sp. nov., a new bacterium isolated from saline soil.</title>
        <authorList>
            <person name="Galisteo C."/>
            <person name="De La Haba R."/>
            <person name="Sanchez-Porro C."/>
            <person name="Ventosa A."/>
        </authorList>
    </citation>
    <scope>NUCLEOTIDE SEQUENCE [LARGE SCALE GENOMIC DNA]</scope>
    <source>
        <strain evidence="10 11">1BSP15-2V2</strain>
    </source>
</reference>
<comment type="catalytic activity">
    <reaction evidence="5">
        <text>[protein]-L-glutamate 5-O-methyl ester + H2O = L-glutamyl-[protein] + methanol + H(+)</text>
        <dbReference type="Rhea" id="RHEA:23236"/>
        <dbReference type="Rhea" id="RHEA-COMP:10208"/>
        <dbReference type="Rhea" id="RHEA-COMP:10311"/>
        <dbReference type="ChEBI" id="CHEBI:15377"/>
        <dbReference type="ChEBI" id="CHEBI:15378"/>
        <dbReference type="ChEBI" id="CHEBI:17790"/>
        <dbReference type="ChEBI" id="CHEBI:29973"/>
        <dbReference type="ChEBI" id="CHEBI:82795"/>
        <dbReference type="EC" id="3.1.1.61"/>
    </reaction>
</comment>
<organism evidence="10 11">
    <name type="scientific">Fodinibius salsisoli</name>
    <dbReference type="NCBI Taxonomy" id="2820877"/>
    <lineage>
        <taxon>Bacteria</taxon>
        <taxon>Pseudomonadati</taxon>
        <taxon>Balneolota</taxon>
        <taxon>Balneolia</taxon>
        <taxon>Balneolales</taxon>
        <taxon>Balneolaceae</taxon>
        <taxon>Fodinibius</taxon>
    </lineage>
</organism>
<dbReference type="SUPFAM" id="SSF52738">
    <property type="entry name" value="Methylesterase CheB, C-terminal domain"/>
    <property type="match status" value="1"/>
</dbReference>
<evidence type="ECO:0000313" key="10">
    <source>
        <dbReference type="EMBL" id="MCW9705867.1"/>
    </source>
</evidence>
<sequence>MELIKILVIDEDILVRRALARILSSEPEVELRVSGDLHESEKLIEHENPDIVLLDVGSLAPDNFSFFNTLRVRFPKTPVVVLSPRSEEGARAALYALQNGAIDVITKPEQNYALLFADNHLKKRLLPIISIVSQMIDTGTVDRQAVNTDVDDSQQEREKTLFPKSYRRSVNLIAMQGCTGGPKALFTIFKRFPAYLSAPVVIAQHFPKTYTSVLAHSLNKLSNITVKEAHDGAELEPGIAWLAPGGYHCEVQQYGNRSLLKVHQGPRENGVRPSADVLFRSAARLYGLSVLGVILSGHGADGITGAKMIQEVGGEVIVQNPQNALVGELPLSMLQSGLAHQYYPAEQIADEIVKRTFLARKKQASRWENHSIDTERVRYI</sequence>
<dbReference type="Proteomes" id="UP001207918">
    <property type="component" value="Unassembled WGS sequence"/>
</dbReference>
<dbReference type="PROSITE" id="PS50110">
    <property type="entry name" value="RESPONSE_REGULATORY"/>
    <property type="match status" value="1"/>
</dbReference>
<dbReference type="PIRSF" id="PIRSF000876">
    <property type="entry name" value="RR_chemtxs_CheB"/>
    <property type="match status" value="1"/>
</dbReference>
<evidence type="ECO:0000256" key="7">
    <source>
        <dbReference type="PROSITE-ProRule" id="PRU00169"/>
    </source>
</evidence>
<evidence type="ECO:0000259" key="9">
    <source>
        <dbReference type="PROSITE" id="PS50122"/>
    </source>
</evidence>
<dbReference type="CDD" id="cd16432">
    <property type="entry name" value="CheB_Rec"/>
    <property type="match status" value="1"/>
</dbReference>
<dbReference type="EC" id="3.1.1.61" evidence="4"/>
<dbReference type="EMBL" id="JAGGJA010000002">
    <property type="protein sequence ID" value="MCW9705867.1"/>
    <property type="molecule type" value="Genomic_DNA"/>
</dbReference>
<evidence type="ECO:0000256" key="4">
    <source>
        <dbReference type="ARBA" id="ARBA00039140"/>
    </source>
</evidence>
<dbReference type="InterPro" id="IPR001789">
    <property type="entry name" value="Sig_transdc_resp-reg_receiver"/>
</dbReference>
<evidence type="ECO:0000256" key="2">
    <source>
        <dbReference type="ARBA" id="ARBA00022500"/>
    </source>
</evidence>
<dbReference type="PROSITE" id="PS50122">
    <property type="entry name" value="CHEB"/>
    <property type="match status" value="1"/>
</dbReference>
<dbReference type="PANTHER" id="PTHR42872:SF6">
    <property type="entry name" value="PROTEIN-GLUTAMATE METHYLESTERASE_PROTEIN-GLUTAMINE GLUTAMINASE"/>
    <property type="match status" value="1"/>
</dbReference>
<dbReference type="InterPro" id="IPR008248">
    <property type="entry name" value="CheB-like"/>
</dbReference>
<dbReference type="InterPro" id="IPR000673">
    <property type="entry name" value="Sig_transdc_resp-reg_Me-estase"/>
</dbReference>
<comment type="caution">
    <text evidence="6">Lacks conserved residue(s) required for the propagation of feature annotation.</text>
</comment>
<dbReference type="RefSeq" id="WP_265764553.1">
    <property type="nucleotide sequence ID" value="NZ_JAGGJA010000002.1"/>
</dbReference>
<dbReference type="SUPFAM" id="SSF52172">
    <property type="entry name" value="CheY-like"/>
    <property type="match status" value="1"/>
</dbReference>
<proteinExistence type="predicted"/>
<dbReference type="SMART" id="SM00448">
    <property type="entry name" value="REC"/>
    <property type="match status" value="1"/>
</dbReference>
<evidence type="ECO:0000256" key="3">
    <source>
        <dbReference type="ARBA" id="ARBA00022801"/>
    </source>
</evidence>
<keyword evidence="2" id="KW-0145">Chemotaxis</keyword>
<evidence type="ECO:0000259" key="8">
    <source>
        <dbReference type="PROSITE" id="PS50110"/>
    </source>
</evidence>
<evidence type="ECO:0000256" key="6">
    <source>
        <dbReference type="PROSITE-ProRule" id="PRU00050"/>
    </source>
</evidence>
<dbReference type="InterPro" id="IPR035909">
    <property type="entry name" value="CheB_C"/>
</dbReference>
<feature type="domain" description="CheB-type methylesterase" evidence="9">
    <location>
        <begin position="166"/>
        <end position="353"/>
    </location>
</feature>
<gene>
    <name evidence="10" type="ORF">J6I44_03340</name>
</gene>
<evidence type="ECO:0000313" key="11">
    <source>
        <dbReference type="Proteomes" id="UP001207918"/>
    </source>
</evidence>
<dbReference type="Pfam" id="PF01339">
    <property type="entry name" value="CheB_methylest"/>
    <property type="match status" value="1"/>
</dbReference>
<keyword evidence="11" id="KW-1185">Reference proteome</keyword>
<dbReference type="Gene3D" id="3.40.50.180">
    <property type="entry name" value="Methylesterase CheB, C-terminal domain"/>
    <property type="match status" value="1"/>
</dbReference>
<feature type="modified residue" description="4-aspartylphosphate" evidence="7">
    <location>
        <position position="55"/>
    </location>
</feature>
<keyword evidence="7" id="KW-0597">Phosphoprotein</keyword>
<dbReference type="InterPro" id="IPR011006">
    <property type="entry name" value="CheY-like_superfamily"/>
</dbReference>
<dbReference type="Gene3D" id="3.40.50.2300">
    <property type="match status" value="1"/>
</dbReference>
<dbReference type="PANTHER" id="PTHR42872">
    <property type="entry name" value="PROTEIN-GLUTAMATE METHYLESTERASE/PROTEIN-GLUTAMINE GLUTAMINASE"/>
    <property type="match status" value="1"/>
</dbReference>
<evidence type="ECO:0000256" key="1">
    <source>
        <dbReference type="ARBA" id="ARBA00022490"/>
    </source>
</evidence>
<comment type="caution">
    <text evidence="10">The sequence shown here is derived from an EMBL/GenBank/DDBJ whole genome shotgun (WGS) entry which is preliminary data.</text>
</comment>
<keyword evidence="3" id="KW-0378">Hydrolase</keyword>
<evidence type="ECO:0000256" key="5">
    <source>
        <dbReference type="ARBA" id="ARBA00048267"/>
    </source>
</evidence>
<feature type="domain" description="Response regulatory" evidence="8">
    <location>
        <begin position="5"/>
        <end position="122"/>
    </location>
</feature>
<protein>
    <recommendedName>
        <fullName evidence="4">protein-glutamate methylesterase</fullName>
        <ecNumber evidence="4">3.1.1.61</ecNumber>
    </recommendedName>
</protein>
<keyword evidence="1" id="KW-0963">Cytoplasm</keyword>